<proteinExistence type="predicted"/>
<evidence type="ECO:0000313" key="2">
    <source>
        <dbReference type="Proteomes" id="UP001597176"/>
    </source>
</evidence>
<sequence length="189" mass="21398">MRQRRPAIPQRRRIFLGCEGESEQSYGVLLGRLIEARHRRIHIDAVLLQPGAGDPLGLVERAIRQIRDRTMRTGAYAGGAILLDSDKRGLVPERDAKAATLCAQHRLHLIWQEPCHEAFLLRHLVRCETLRPAGTHQSLDELRRRWPDYRKGLAATRLALTLDEACVLRAASVEAALNAFLETIEFGRD</sequence>
<dbReference type="EMBL" id="JBHTND010000042">
    <property type="protein sequence ID" value="MFD1303883.1"/>
    <property type="molecule type" value="Genomic_DNA"/>
</dbReference>
<accession>A0ABW3X6L3</accession>
<reference evidence="2" key="1">
    <citation type="journal article" date="2019" name="Int. J. Syst. Evol. Microbiol.">
        <title>The Global Catalogue of Microorganisms (GCM) 10K type strain sequencing project: providing services to taxonomists for standard genome sequencing and annotation.</title>
        <authorList>
            <consortium name="The Broad Institute Genomics Platform"/>
            <consortium name="The Broad Institute Genome Sequencing Center for Infectious Disease"/>
            <person name="Wu L."/>
            <person name="Ma J."/>
        </authorList>
    </citation>
    <scope>NUCLEOTIDE SEQUENCE [LARGE SCALE GENOMIC DNA]</scope>
    <source>
        <strain evidence="2">CCUG 56108</strain>
    </source>
</reference>
<protein>
    <submittedName>
        <fullName evidence="1">RloB domain-containing protein</fullName>
    </submittedName>
</protein>
<keyword evidence="2" id="KW-1185">Reference proteome</keyword>
<gene>
    <name evidence="1" type="ORF">ACFQ4G_20155</name>
</gene>
<dbReference type="RefSeq" id="WP_238208226.1">
    <property type="nucleotide sequence ID" value="NZ_JBHTND010000042.1"/>
</dbReference>
<organism evidence="1 2">
    <name type="scientific">Methylobacterium marchantiae</name>
    <dbReference type="NCBI Taxonomy" id="600331"/>
    <lineage>
        <taxon>Bacteria</taxon>
        <taxon>Pseudomonadati</taxon>
        <taxon>Pseudomonadota</taxon>
        <taxon>Alphaproteobacteria</taxon>
        <taxon>Hyphomicrobiales</taxon>
        <taxon>Methylobacteriaceae</taxon>
        <taxon>Methylobacterium</taxon>
    </lineage>
</organism>
<name>A0ABW3X6L3_9HYPH</name>
<comment type="caution">
    <text evidence="1">The sequence shown here is derived from an EMBL/GenBank/DDBJ whole genome shotgun (WGS) entry which is preliminary data.</text>
</comment>
<dbReference type="Proteomes" id="UP001597176">
    <property type="component" value="Unassembled WGS sequence"/>
</dbReference>
<evidence type="ECO:0000313" key="1">
    <source>
        <dbReference type="EMBL" id="MFD1303883.1"/>
    </source>
</evidence>